<proteinExistence type="predicted"/>
<keyword evidence="1" id="KW-0472">Membrane</keyword>
<keyword evidence="1" id="KW-1133">Transmembrane helix</keyword>
<dbReference type="RefSeq" id="WP_369061715.1">
    <property type="nucleotide sequence ID" value="NZ_CP158375.1"/>
</dbReference>
<gene>
    <name evidence="2" type="ORF">ABOZ73_06595</name>
</gene>
<organism evidence="2">
    <name type="scientific">Caulobacter sp. 73W</name>
    <dbReference type="NCBI Taxonomy" id="3161137"/>
    <lineage>
        <taxon>Bacteria</taxon>
        <taxon>Pseudomonadati</taxon>
        <taxon>Pseudomonadota</taxon>
        <taxon>Alphaproteobacteria</taxon>
        <taxon>Caulobacterales</taxon>
        <taxon>Caulobacteraceae</taxon>
        <taxon>Caulobacter</taxon>
    </lineage>
</organism>
<accession>A0AB39KWP0</accession>
<keyword evidence="1" id="KW-0812">Transmembrane</keyword>
<dbReference type="EMBL" id="CP158375">
    <property type="protein sequence ID" value="XDO98079.1"/>
    <property type="molecule type" value="Genomic_DNA"/>
</dbReference>
<sequence>MQTAAQAQAVTADDQAWSARRSALFILFGSAVLWAPVYLAIRLLLS</sequence>
<reference evidence="2" key="1">
    <citation type="submission" date="2024-06" db="EMBL/GenBank/DDBJ databases">
        <title>Caulobacter inopinatus, sp. nov.</title>
        <authorList>
            <person name="Donachie S.P."/>
        </authorList>
    </citation>
    <scope>NUCLEOTIDE SEQUENCE</scope>
    <source>
        <strain evidence="2">73W</strain>
    </source>
</reference>
<feature type="transmembrane region" description="Helical" evidence="1">
    <location>
        <begin position="23"/>
        <end position="45"/>
    </location>
</feature>
<evidence type="ECO:0000256" key="1">
    <source>
        <dbReference type="SAM" id="Phobius"/>
    </source>
</evidence>
<evidence type="ECO:0000313" key="2">
    <source>
        <dbReference type="EMBL" id="XDO98079.1"/>
    </source>
</evidence>
<protein>
    <recommendedName>
        <fullName evidence="3">MFS transporter</fullName>
    </recommendedName>
</protein>
<evidence type="ECO:0008006" key="3">
    <source>
        <dbReference type="Google" id="ProtNLM"/>
    </source>
</evidence>
<dbReference type="AlphaFoldDB" id="A0AB39KWP0"/>
<name>A0AB39KWP0_9CAUL</name>